<keyword evidence="5" id="KW-1185">Reference proteome</keyword>
<organism evidence="4 5">
    <name type="scientific">Baudoinia panamericana (strain UAMH 10762)</name>
    <name type="common">Angels' share fungus</name>
    <name type="synonym">Baudoinia compniacensis (strain UAMH 10762)</name>
    <dbReference type="NCBI Taxonomy" id="717646"/>
    <lineage>
        <taxon>Eukaryota</taxon>
        <taxon>Fungi</taxon>
        <taxon>Dikarya</taxon>
        <taxon>Ascomycota</taxon>
        <taxon>Pezizomycotina</taxon>
        <taxon>Dothideomycetes</taxon>
        <taxon>Dothideomycetidae</taxon>
        <taxon>Mycosphaerellales</taxon>
        <taxon>Teratosphaeriaceae</taxon>
        <taxon>Baudoinia</taxon>
    </lineage>
</organism>
<dbReference type="InterPro" id="IPR050982">
    <property type="entry name" value="Auxin_biosynth/cation_transpt"/>
</dbReference>
<dbReference type="InterPro" id="IPR036188">
    <property type="entry name" value="FAD/NAD-bd_sf"/>
</dbReference>
<dbReference type="RefSeq" id="XP_007674591.1">
    <property type="nucleotide sequence ID" value="XM_007676401.1"/>
</dbReference>
<reference evidence="4 5" key="1">
    <citation type="journal article" date="2012" name="PLoS Pathog.">
        <title>Diverse lifestyles and strategies of plant pathogenesis encoded in the genomes of eighteen Dothideomycetes fungi.</title>
        <authorList>
            <person name="Ohm R.A."/>
            <person name="Feau N."/>
            <person name="Henrissat B."/>
            <person name="Schoch C.L."/>
            <person name="Horwitz B.A."/>
            <person name="Barry K.W."/>
            <person name="Condon B.J."/>
            <person name="Copeland A.C."/>
            <person name="Dhillon B."/>
            <person name="Glaser F."/>
            <person name="Hesse C.N."/>
            <person name="Kosti I."/>
            <person name="LaButti K."/>
            <person name="Lindquist E.A."/>
            <person name="Lucas S."/>
            <person name="Salamov A.A."/>
            <person name="Bradshaw R.E."/>
            <person name="Ciuffetti L."/>
            <person name="Hamelin R.C."/>
            <person name="Kema G.H.J."/>
            <person name="Lawrence C."/>
            <person name="Scott J.A."/>
            <person name="Spatafora J.W."/>
            <person name="Turgeon B.G."/>
            <person name="de Wit P.J.G.M."/>
            <person name="Zhong S."/>
            <person name="Goodwin S.B."/>
            <person name="Grigoriev I.V."/>
        </authorList>
    </citation>
    <scope>NUCLEOTIDE SEQUENCE [LARGE SCALE GENOMIC DNA]</scope>
    <source>
        <strain evidence="4 5">UAMH 10762</strain>
    </source>
</reference>
<sequence length="599" mass="66174">MSQPQRTPLARFEDIPGKLPESSVPGSVDFQTLADQAVEKLNNLTPDNVTESVVWRDLLSFTGTYRTFNSRANVVNTLRDLRQSRRCSAFYALGSGVRTERSLSDISWCDVDVLFDVQIDGLAGKGRGIVSLACCADGQWRIWMLRTWLECFEGHGHPDVPVSDGIIRVDSGNSASRSPNTDYDVVIVGSGQSGLSTAGRLKALGIRYVVLEKRPEVGHVWASRYESLRWHTSKHYGSLPFGHSYPDEDDYMLPAKRIGAGHKAWSEKYDINVRTSTAVDAASYDAESQTWTVRASTPEAQQTFTTRNLVLAIGTGHLTPVVPEWASPEKIASSGFKGTILHGSNYKNCTLFAGKRGVVVGTANTAHDVAEDMANVGMSTTLVQRGATFIFPAEWLHHAEDVHYNPNVDPAEADRISFTHPNKIMRELVNRAVFAGIKANPDRFDALEKAGFKLDRYGDIYNNLYVRFGGHYVDIGASERIAKGEIKVTSRPVKKMYKDGLVFEDGGELPADLIVLCTGFDHDFRKDAARIVGADVADQMDDFWGVDAEGEVRGHAKIAGHPHLYYHGGDIRMARFYSRFLALQLQADALGRPLQPYVG</sequence>
<dbReference type="SUPFAM" id="SSF51905">
    <property type="entry name" value="FAD/NAD(P)-binding domain"/>
    <property type="match status" value="2"/>
</dbReference>
<evidence type="ECO:0000256" key="1">
    <source>
        <dbReference type="ARBA" id="ARBA00023002"/>
    </source>
</evidence>
<evidence type="ECO:0000313" key="4">
    <source>
        <dbReference type="EMBL" id="EMC98299.1"/>
    </source>
</evidence>
<dbReference type="PANTHER" id="PTHR43539">
    <property type="entry name" value="FLAVIN-BINDING MONOOXYGENASE-LIKE PROTEIN (AFU_ORTHOLOGUE AFUA_4G09220)"/>
    <property type="match status" value="1"/>
</dbReference>
<feature type="domain" description="FAD/NAD(P)-binding" evidence="3">
    <location>
        <begin position="183"/>
        <end position="460"/>
    </location>
</feature>
<dbReference type="PRINTS" id="PR00411">
    <property type="entry name" value="PNDRDTASEI"/>
</dbReference>
<dbReference type="AlphaFoldDB" id="M2NG70"/>
<dbReference type="HOGENOM" id="CLU_015676_3_0_1"/>
<gene>
    <name evidence="4" type="ORF">BAUCODRAFT_66326</name>
</gene>
<accession>M2NG70</accession>
<name>M2NG70_BAUPA</name>
<dbReference type="GO" id="GO:0004497">
    <property type="term" value="F:monooxygenase activity"/>
    <property type="evidence" value="ECO:0007669"/>
    <property type="project" value="TreeGrafter"/>
</dbReference>
<dbReference type="eggNOG" id="KOG1399">
    <property type="taxonomic scope" value="Eukaryota"/>
</dbReference>
<dbReference type="GO" id="GO:0050660">
    <property type="term" value="F:flavin adenine dinucleotide binding"/>
    <property type="evidence" value="ECO:0007669"/>
    <property type="project" value="TreeGrafter"/>
</dbReference>
<dbReference type="GeneID" id="19116276"/>
<dbReference type="InterPro" id="IPR023753">
    <property type="entry name" value="FAD/NAD-binding_dom"/>
</dbReference>
<dbReference type="Gene3D" id="3.50.50.60">
    <property type="entry name" value="FAD/NAD(P)-binding domain"/>
    <property type="match status" value="2"/>
</dbReference>
<keyword evidence="1" id="KW-0560">Oxidoreductase</keyword>
<dbReference type="Pfam" id="PF07992">
    <property type="entry name" value="Pyr_redox_2"/>
    <property type="match status" value="1"/>
</dbReference>
<proteinExistence type="predicted"/>
<evidence type="ECO:0000256" key="2">
    <source>
        <dbReference type="SAM" id="MobiDB-lite"/>
    </source>
</evidence>
<dbReference type="PANTHER" id="PTHR43539:SF68">
    <property type="entry name" value="FLAVIN-BINDING MONOOXYGENASE-LIKE PROTEIN (AFU_ORTHOLOGUE AFUA_4G09220)"/>
    <property type="match status" value="1"/>
</dbReference>
<feature type="region of interest" description="Disordered" evidence="2">
    <location>
        <begin position="1"/>
        <end position="23"/>
    </location>
</feature>
<dbReference type="OrthoDB" id="74360at2759"/>
<dbReference type="OMA" id="IWILRTI"/>
<dbReference type="KEGG" id="bcom:BAUCODRAFT_66326"/>
<protein>
    <recommendedName>
        <fullName evidence="3">FAD/NAD(P)-binding domain-containing protein</fullName>
    </recommendedName>
</protein>
<evidence type="ECO:0000259" key="3">
    <source>
        <dbReference type="Pfam" id="PF07992"/>
    </source>
</evidence>
<evidence type="ECO:0000313" key="5">
    <source>
        <dbReference type="Proteomes" id="UP000011761"/>
    </source>
</evidence>
<dbReference type="Proteomes" id="UP000011761">
    <property type="component" value="Unassembled WGS sequence"/>
</dbReference>
<dbReference type="EMBL" id="KB445553">
    <property type="protein sequence ID" value="EMC98299.1"/>
    <property type="molecule type" value="Genomic_DNA"/>
</dbReference>